<feature type="chain" id="PRO_5003460126" evidence="1">
    <location>
        <begin position="19"/>
        <end position="105"/>
    </location>
</feature>
<reference evidence="2 3" key="1">
    <citation type="journal article" date="2011" name="Genome Res.">
        <title>Comparative genomics of citric-acid-producing Aspergillus niger ATCC 1015 versus enzyme-producing CBS 513.88.</title>
        <authorList>
            <person name="Andersen M.R."/>
            <person name="Salazar M.P."/>
            <person name="Schaap P.J."/>
            <person name="van de Vondervoort P.J."/>
            <person name="Culley D."/>
            <person name="Thykaer J."/>
            <person name="Frisvad J.C."/>
            <person name="Nielsen K.F."/>
            <person name="Albang R."/>
            <person name="Albermann K."/>
            <person name="Berka R.M."/>
            <person name="Braus G.H."/>
            <person name="Braus-Stromeyer S.A."/>
            <person name="Corrochano L.M."/>
            <person name="Dai Z."/>
            <person name="van Dijck P.W."/>
            <person name="Hofmann G."/>
            <person name="Lasure L.L."/>
            <person name="Magnuson J.K."/>
            <person name="Menke H."/>
            <person name="Meijer M."/>
            <person name="Meijer S.L."/>
            <person name="Nielsen J.B."/>
            <person name="Nielsen M.L."/>
            <person name="van Ooyen A.J."/>
            <person name="Pel H.J."/>
            <person name="Poulsen L."/>
            <person name="Samson R.A."/>
            <person name="Stam H."/>
            <person name="Tsang A."/>
            <person name="van den Brink J.M."/>
            <person name="Atkins A."/>
            <person name="Aerts A."/>
            <person name="Shapiro H."/>
            <person name="Pangilinan J."/>
            <person name="Salamov A."/>
            <person name="Lou Y."/>
            <person name="Lindquist E."/>
            <person name="Lucas S."/>
            <person name="Grimwood J."/>
            <person name="Grigoriev I.V."/>
            <person name="Kubicek C.P."/>
            <person name="Martinez D."/>
            <person name="van Peij N.N."/>
            <person name="Roubos J.A."/>
            <person name="Nielsen J."/>
            <person name="Baker S.E."/>
        </authorList>
    </citation>
    <scope>NUCLEOTIDE SEQUENCE [LARGE SCALE GENOMIC DNA]</scope>
    <source>
        <strain evidence="3">ATCC 1015 / CBS 113.46 / FGSC A1144 / LSHB Ac4 / NCTC 3858a / NRRL 328 / USDA 3528.7</strain>
    </source>
</reference>
<sequence>MRVASAAVVASLAAGAIATEYKTVYVTEYTTVCPKATSLATGPGAGSGSGAQTTPAAAQPTTVTISGTPYTYSTPFVTSTVTHCDKWYVLGSIRQDDRPNNLKTD</sequence>
<keyword evidence="1" id="KW-0732">Signal</keyword>
<gene>
    <name evidence="2" type="ORF">ASPNIDRAFT_42531</name>
</gene>
<evidence type="ECO:0000313" key="2">
    <source>
        <dbReference type="EMBL" id="EHA25117.1"/>
    </source>
</evidence>
<evidence type="ECO:0000256" key="1">
    <source>
        <dbReference type="SAM" id="SignalP"/>
    </source>
</evidence>
<name>G3XV64_ASPNA</name>
<accession>G3XV64</accession>
<comment type="caution">
    <text evidence="2">The sequence shown here is derived from an EMBL/GenBank/DDBJ whole genome shotgun (WGS) entry which is preliminary data.</text>
</comment>
<dbReference type="EMBL" id="ACJE01000006">
    <property type="protein sequence ID" value="EHA25117.1"/>
    <property type="molecule type" value="Genomic_DNA"/>
</dbReference>
<dbReference type="HOGENOM" id="CLU_2236010_0_0_1"/>
<organism evidence="2 3">
    <name type="scientific">Aspergillus niger (strain ATCC 1015 / CBS 113.46 / FGSC A1144 / LSHB Ac4 / NCTC 3858a / NRRL 328 / USDA 3528.7)</name>
    <dbReference type="NCBI Taxonomy" id="380704"/>
    <lineage>
        <taxon>Eukaryota</taxon>
        <taxon>Fungi</taxon>
        <taxon>Dikarya</taxon>
        <taxon>Ascomycota</taxon>
        <taxon>Pezizomycotina</taxon>
        <taxon>Eurotiomycetes</taxon>
        <taxon>Eurotiomycetidae</taxon>
        <taxon>Eurotiales</taxon>
        <taxon>Aspergillaceae</taxon>
        <taxon>Aspergillus</taxon>
        <taxon>Aspergillus subgen. Circumdati</taxon>
    </lineage>
</organism>
<protein>
    <submittedName>
        <fullName evidence="2">Uncharacterized protein</fullName>
    </submittedName>
</protein>
<dbReference type="STRING" id="380704.G3XV64"/>
<dbReference type="Proteomes" id="UP000009038">
    <property type="component" value="Unassembled WGS sequence"/>
</dbReference>
<dbReference type="AlphaFoldDB" id="G3XV64"/>
<evidence type="ECO:0000313" key="3">
    <source>
        <dbReference type="Proteomes" id="UP000009038"/>
    </source>
</evidence>
<dbReference type="VEuPathDB" id="FungiDB:ASPNIDRAFT2_42531"/>
<proteinExistence type="predicted"/>
<feature type="signal peptide" evidence="1">
    <location>
        <begin position="1"/>
        <end position="18"/>
    </location>
</feature>
<dbReference type="OrthoDB" id="4094614at2759"/>